<proteinExistence type="predicted"/>
<comment type="caution">
    <text evidence="1">The sequence shown here is derived from an EMBL/GenBank/DDBJ whole genome shotgun (WGS) entry which is preliminary data.</text>
</comment>
<dbReference type="SUPFAM" id="SSF52540">
    <property type="entry name" value="P-loop containing nucleoside triphosphate hydrolases"/>
    <property type="match status" value="1"/>
</dbReference>
<dbReference type="EMBL" id="BARS01040400">
    <property type="protein sequence ID" value="GAG35340.1"/>
    <property type="molecule type" value="Genomic_DNA"/>
</dbReference>
<organism evidence="1">
    <name type="scientific">marine sediment metagenome</name>
    <dbReference type="NCBI Taxonomy" id="412755"/>
    <lineage>
        <taxon>unclassified sequences</taxon>
        <taxon>metagenomes</taxon>
        <taxon>ecological metagenomes</taxon>
    </lineage>
</organism>
<sequence length="56" mass="5837">MATVTCKELKESLLKALAAKFPILIVGAPGGGKTDIVYQAAEELGMEVIVEFASIA</sequence>
<evidence type="ECO:0000313" key="1">
    <source>
        <dbReference type="EMBL" id="GAG35340.1"/>
    </source>
</evidence>
<dbReference type="Gene3D" id="3.40.50.300">
    <property type="entry name" value="P-loop containing nucleotide triphosphate hydrolases"/>
    <property type="match status" value="1"/>
</dbReference>
<feature type="non-terminal residue" evidence="1">
    <location>
        <position position="56"/>
    </location>
</feature>
<protein>
    <recommendedName>
        <fullName evidence="2">ATPase dynein-related AAA domain-containing protein</fullName>
    </recommendedName>
</protein>
<gene>
    <name evidence="1" type="ORF">S01H1_61594</name>
</gene>
<dbReference type="AlphaFoldDB" id="X0WXB5"/>
<evidence type="ECO:0008006" key="2">
    <source>
        <dbReference type="Google" id="ProtNLM"/>
    </source>
</evidence>
<dbReference type="InterPro" id="IPR027417">
    <property type="entry name" value="P-loop_NTPase"/>
</dbReference>
<name>X0WXB5_9ZZZZ</name>
<reference evidence="1" key="1">
    <citation type="journal article" date="2014" name="Front. Microbiol.">
        <title>High frequency of phylogenetically diverse reductive dehalogenase-homologous genes in deep subseafloor sedimentary metagenomes.</title>
        <authorList>
            <person name="Kawai M."/>
            <person name="Futagami T."/>
            <person name="Toyoda A."/>
            <person name="Takaki Y."/>
            <person name="Nishi S."/>
            <person name="Hori S."/>
            <person name="Arai W."/>
            <person name="Tsubouchi T."/>
            <person name="Morono Y."/>
            <person name="Uchiyama I."/>
            <person name="Ito T."/>
            <person name="Fujiyama A."/>
            <person name="Inagaki F."/>
            <person name="Takami H."/>
        </authorList>
    </citation>
    <scope>NUCLEOTIDE SEQUENCE</scope>
    <source>
        <strain evidence="1">Expedition CK06-06</strain>
    </source>
</reference>
<accession>X0WXB5</accession>